<dbReference type="EMBL" id="JACHLL010000004">
    <property type="protein sequence ID" value="MBB6342457.1"/>
    <property type="molecule type" value="Genomic_DNA"/>
</dbReference>
<dbReference type="Pfam" id="PF13391">
    <property type="entry name" value="HNH_2"/>
    <property type="match status" value="1"/>
</dbReference>
<dbReference type="AlphaFoldDB" id="A0A7X0BTN7"/>
<dbReference type="Proteomes" id="UP000557193">
    <property type="component" value="Unassembled WGS sequence"/>
</dbReference>
<name>A0A7X0BTN7_9PSED</name>
<keyword evidence="4" id="KW-1185">Reference proteome</keyword>
<reference evidence="3 4" key="1">
    <citation type="submission" date="2020-08" db="EMBL/GenBank/DDBJ databases">
        <title>Functional genomics of gut bacteria from endangered species of beetles.</title>
        <authorList>
            <person name="Carlos-Shanley C."/>
        </authorList>
    </citation>
    <scope>NUCLEOTIDE SEQUENCE [LARGE SCALE GENOMIC DNA]</scope>
    <source>
        <strain evidence="3 4">S00202</strain>
    </source>
</reference>
<evidence type="ECO:0000259" key="2">
    <source>
        <dbReference type="Pfam" id="PF13391"/>
    </source>
</evidence>
<evidence type="ECO:0000256" key="1">
    <source>
        <dbReference type="SAM" id="MobiDB-lite"/>
    </source>
</evidence>
<dbReference type="RefSeq" id="WP_260407167.1">
    <property type="nucleotide sequence ID" value="NZ_JACHLL010000004.1"/>
</dbReference>
<proteinExistence type="predicted"/>
<comment type="caution">
    <text evidence="3">The sequence shown here is derived from an EMBL/GenBank/DDBJ whole genome shotgun (WGS) entry which is preliminary data.</text>
</comment>
<feature type="domain" description="HNH nuclease" evidence="2">
    <location>
        <begin position="186"/>
        <end position="237"/>
    </location>
</feature>
<sequence length="284" mass="31587">MRLALAMEVSACWKSGHDTGGRFNRRKTPKPLASDQSFHQPAAVPKRANSMTFEGWMQHRGLSPSTVKKYEGAVRGVMSEWATQNGLISGPLTAINSYIAFKKIAASIRELPIYIERNERGHNMYNAALEKFSDFLAEGHENDAEADIDEILGDCTKSVTEISTLVKARIGQGAFRQKLISHWNGCAVTGFKDTCFLVASHIKPWCVCNDDERLDPFNGLLLIPNLDRAFDSGHITFSTEGDIIISPQLADPEELGISATMRLSLAPQHEPYLAFHRQHVFRAD</sequence>
<gene>
    <name evidence="3" type="ORF">HNP49_002639</name>
</gene>
<feature type="region of interest" description="Disordered" evidence="1">
    <location>
        <begin position="18"/>
        <end position="38"/>
    </location>
</feature>
<organism evidence="3 4">
    <name type="scientific">Pseudomonas fluvialis</name>
    <dbReference type="NCBI Taxonomy" id="1793966"/>
    <lineage>
        <taxon>Bacteria</taxon>
        <taxon>Pseudomonadati</taxon>
        <taxon>Pseudomonadota</taxon>
        <taxon>Gammaproteobacteria</taxon>
        <taxon>Pseudomonadales</taxon>
        <taxon>Pseudomonadaceae</taxon>
        <taxon>Pseudomonas</taxon>
    </lineage>
</organism>
<protein>
    <recommendedName>
        <fullName evidence="2">HNH nuclease domain-containing protein</fullName>
    </recommendedName>
</protein>
<dbReference type="InterPro" id="IPR003615">
    <property type="entry name" value="HNH_nuc"/>
</dbReference>
<evidence type="ECO:0000313" key="4">
    <source>
        <dbReference type="Proteomes" id="UP000557193"/>
    </source>
</evidence>
<evidence type="ECO:0000313" key="3">
    <source>
        <dbReference type="EMBL" id="MBB6342457.1"/>
    </source>
</evidence>
<accession>A0A7X0BTN7</accession>